<name>A0AAW2YAC3_9LAMI</name>
<gene>
    <name evidence="1" type="ORF">Slati_0165100</name>
</gene>
<organism evidence="1">
    <name type="scientific">Sesamum latifolium</name>
    <dbReference type="NCBI Taxonomy" id="2727402"/>
    <lineage>
        <taxon>Eukaryota</taxon>
        <taxon>Viridiplantae</taxon>
        <taxon>Streptophyta</taxon>
        <taxon>Embryophyta</taxon>
        <taxon>Tracheophyta</taxon>
        <taxon>Spermatophyta</taxon>
        <taxon>Magnoliopsida</taxon>
        <taxon>eudicotyledons</taxon>
        <taxon>Gunneridae</taxon>
        <taxon>Pentapetalae</taxon>
        <taxon>asterids</taxon>
        <taxon>lamiids</taxon>
        <taxon>Lamiales</taxon>
        <taxon>Pedaliaceae</taxon>
        <taxon>Sesamum</taxon>
    </lineage>
</organism>
<comment type="caution">
    <text evidence="1">The sequence shown here is derived from an EMBL/GenBank/DDBJ whole genome shotgun (WGS) entry which is preliminary data.</text>
</comment>
<accession>A0AAW2YAC3</accession>
<dbReference type="Gene3D" id="3.30.70.270">
    <property type="match status" value="1"/>
</dbReference>
<reference evidence="1" key="1">
    <citation type="submission" date="2020-06" db="EMBL/GenBank/DDBJ databases">
        <authorList>
            <person name="Li T."/>
            <person name="Hu X."/>
            <person name="Zhang T."/>
            <person name="Song X."/>
            <person name="Zhang H."/>
            <person name="Dai N."/>
            <person name="Sheng W."/>
            <person name="Hou X."/>
            <person name="Wei L."/>
        </authorList>
    </citation>
    <scope>NUCLEOTIDE SEQUENCE</scope>
    <source>
        <strain evidence="1">KEN1</strain>
        <tissue evidence="1">Leaf</tissue>
    </source>
</reference>
<sequence length="54" mass="6315">MEVYVDEMLVKSRKADHYITNPPKTFRILRKYQMKLNPSNALLESKVDASSATW</sequence>
<dbReference type="EMBL" id="JACGWN010000001">
    <property type="protein sequence ID" value="KAL0462775.1"/>
    <property type="molecule type" value="Genomic_DNA"/>
</dbReference>
<protein>
    <submittedName>
        <fullName evidence="1">Uncharacterized protein</fullName>
    </submittedName>
</protein>
<evidence type="ECO:0000313" key="1">
    <source>
        <dbReference type="EMBL" id="KAL0462775.1"/>
    </source>
</evidence>
<reference evidence="1" key="2">
    <citation type="journal article" date="2024" name="Plant">
        <title>Genomic evolution and insights into agronomic trait innovations of Sesamum species.</title>
        <authorList>
            <person name="Miao H."/>
            <person name="Wang L."/>
            <person name="Qu L."/>
            <person name="Liu H."/>
            <person name="Sun Y."/>
            <person name="Le M."/>
            <person name="Wang Q."/>
            <person name="Wei S."/>
            <person name="Zheng Y."/>
            <person name="Lin W."/>
            <person name="Duan Y."/>
            <person name="Cao H."/>
            <person name="Xiong S."/>
            <person name="Wang X."/>
            <person name="Wei L."/>
            <person name="Li C."/>
            <person name="Ma Q."/>
            <person name="Ju M."/>
            <person name="Zhao R."/>
            <person name="Li G."/>
            <person name="Mu C."/>
            <person name="Tian Q."/>
            <person name="Mei H."/>
            <person name="Zhang T."/>
            <person name="Gao T."/>
            <person name="Zhang H."/>
        </authorList>
    </citation>
    <scope>NUCLEOTIDE SEQUENCE</scope>
    <source>
        <strain evidence="1">KEN1</strain>
    </source>
</reference>
<dbReference type="InterPro" id="IPR043128">
    <property type="entry name" value="Rev_trsase/Diguanyl_cyclase"/>
</dbReference>
<proteinExistence type="predicted"/>
<dbReference type="AlphaFoldDB" id="A0AAW2YAC3"/>